<proteinExistence type="inferred from homology"/>
<sequence length="104" mass="11878">MAARPVVRLSLAERDVESAIDYYREQAGVPVALAFVEAVEVALRHISRNPAMGSPRLGHELGIPGLRSWPLNRFPYLVFYFEKPHEVDVWRVLHMAMDAGHWLQ</sequence>
<evidence type="ECO:0000313" key="3">
    <source>
        <dbReference type="EMBL" id="MBC5766444.1"/>
    </source>
</evidence>
<evidence type="ECO:0000256" key="2">
    <source>
        <dbReference type="ARBA" id="ARBA00022649"/>
    </source>
</evidence>
<dbReference type="Proteomes" id="UP000596827">
    <property type="component" value="Unassembled WGS sequence"/>
</dbReference>
<reference evidence="3" key="1">
    <citation type="submission" date="2020-08" db="EMBL/GenBank/DDBJ databases">
        <title>Ramlibacter sp. GTP1 16S ribosomal RNA gene genome sequencing and assembly.</title>
        <authorList>
            <person name="Kang M."/>
        </authorList>
    </citation>
    <scope>NUCLEOTIDE SEQUENCE</scope>
    <source>
        <strain evidence="3">GTP1</strain>
    </source>
</reference>
<name>A0A923S3D8_9BURK</name>
<dbReference type="Pfam" id="PF05016">
    <property type="entry name" value="ParE_toxin"/>
    <property type="match status" value="1"/>
</dbReference>
<dbReference type="PANTHER" id="PTHR33755:SF8">
    <property type="entry name" value="TOXIN PARE2"/>
    <property type="match status" value="1"/>
</dbReference>
<dbReference type="InterPro" id="IPR007712">
    <property type="entry name" value="RelE/ParE_toxin"/>
</dbReference>
<dbReference type="RefSeq" id="WP_187082941.1">
    <property type="nucleotide sequence ID" value="NZ_JACORU010000007.1"/>
</dbReference>
<dbReference type="EMBL" id="JACORU010000007">
    <property type="protein sequence ID" value="MBC5766444.1"/>
    <property type="molecule type" value="Genomic_DNA"/>
</dbReference>
<dbReference type="AlphaFoldDB" id="A0A923S3D8"/>
<comment type="similarity">
    <text evidence="1">Belongs to the RelE toxin family.</text>
</comment>
<keyword evidence="4" id="KW-1185">Reference proteome</keyword>
<comment type="caution">
    <text evidence="3">The sequence shown here is derived from an EMBL/GenBank/DDBJ whole genome shotgun (WGS) entry which is preliminary data.</text>
</comment>
<organism evidence="3 4">
    <name type="scientific">Ramlibacter albus</name>
    <dbReference type="NCBI Taxonomy" id="2079448"/>
    <lineage>
        <taxon>Bacteria</taxon>
        <taxon>Pseudomonadati</taxon>
        <taxon>Pseudomonadota</taxon>
        <taxon>Betaproteobacteria</taxon>
        <taxon>Burkholderiales</taxon>
        <taxon>Comamonadaceae</taxon>
        <taxon>Ramlibacter</taxon>
    </lineage>
</organism>
<evidence type="ECO:0000256" key="1">
    <source>
        <dbReference type="ARBA" id="ARBA00006226"/>
    </source>
</evidence>
<keyword evidence="2" id="KW-1277">Toxin-antitoxin system</keyword>
<dbReference type="PANTHER" id="PTHR33755">
    <property type="entry name" value="TOXIN PARE1-RELATED"/>
    <property type="match status" value="1"/>
</dbReference>
<protein>
    <submittedName>
        <fullName evidence="3">Type II toxin-antitoxin system RelE/ParE family toxin</fullName>
    </submittedName>
</protein>
<evidence type="ECO:0000313" key="4">
    <source>
        <dbReference type="Proteomes" id="UP000596827"/>
    </source>
</evidence>
<dbReference type="InterPro" id="IPR051803">
    <property type="entry name" value="TA_system_RelE-like_toxin"/>
</dbReference>
<gene>
    <name evidence="3" type="ORF">H8R02_18385</name>
</gene>
<accession>A0A923S3D8</accession>
<dbReference type="InterPro" id="IPR035093">
    <property type="entry name" value="RelE/ParE_toxin_dom_sf"/>
</dbReference>
<dbReference type="Gene3D" id="3.30.2310.20">
    <property type="entry name" value="RelE-like"/>
    <property type="match status" value="1"/>
</dbReference>